<comment type="caution">
    <text evidence="2">The sequence shown here is derived from an EMBL/GenBank/DDBJ whole genome shotgun (WGS) entry which is preliminary data.</text>
</comment>
<keyword evidence="3" id="KW-1185">Reference proteome</keyword>
<evidence type="ECO:0000256" key="1">
    <source>
        <dbReference type="SAM" id="MobiDB-lite"/>
    </source>
</evidence>
<evidence type="ECO:0000313" key="3">
    <source>
        <dbReference type="Proteomes" id="UP001451303"/>
    </source>
</evidence>
<organism evidence="2 3">
    <name type="scientific">Neurospora intermedia</name>
    <dbReference type="NCBI Taxonomy" id="5142"/>
    <lineage>
        <taxon>Eukaryota</taxon>
        <taxon>Fungi</taxon>
        <taxon>Dikarya</taxon>
        <taxon>Ascomycota</taxon>
        <taxon>Pezizomycotina</taxon>
        <taxon>Sordariomycetes</taxon>
        <taxon>Sordariomycetidae</taxon>
        <taxon>Sordariales</taxon>
        <taxon>Sordariaceae</taxon>
        <taxon>Neurospora</taxon>
    </lineage>
</organism>
<feature type="region of interest" description="Disordered" evidence="1">
    <location>
        <begin position="19"/>
        <end position="38"/>
    </location>
</feature>
<reference evidence="2 3" key="1">
    <citation type="submission" date="2023-09" db="EMBL/GenBank/DDBJ databases">
        <title>Multi-omics analysis of a traditional fermented food reveals byproduct-associated fungal strains for waste-to-food upcycling.</title>
        <authorList>
            <consortium name="Lawrence Berkeley National Laboratory"/>
            <person name="Rekdal V.M."/>
            <person name="Villalobos-Escobedo J.M."/>
            <person name="Rodriguez-Valeron N."/>
            <person name="Garcia M.O."/>
            <person name="Vasquez D.P."/>
            <person name="Damayanti I."/>
            <person name="Sorensen P.M."/>
            <person name="Baidoo E.E."/>
            <person name="De Carvalho A.C."/>
            <person name="Riley R."/>
            <person name="Lipzen A."/>
            <person name="He G."/>
            <person name="Yan M."/>
            <person name="Haridas S."/>
            <person name="Daum C."/>
            <person name="Yoshinaga Y."/>
            <person name="Ng V."/>
            <person name="Grigoriev I.V."/>
            <person name="Munk R."/>
            <person name="Nuraida L."/>
            <person name="Wijaya C.H."/>
            <person name="Morales P.-C."/>
            <person name="Keasling J.D."/>
        </authorList>
    </citation>
    <scope>NUCLEOTIDE SEQUENCE [LARGE SCALE GENOMIC DNA]</scope>
    <source>
        <strain evidence="2 3">FGSC 2613</strain>
    </source>
</reference>
<name>A0ABR3DAG0_NEUIN</name>
<accession>A0ABR3DAG0</accession>
<protein>
    <submittedName>
        <fullName evidence="2">Uncharacterized protein</fullName>
    </submittedName>
</protein>
<dbReference type="EMBL" id="JAVLET010000006">
    <property type="protein sequence ID" value="KAL0468756.1"/>
    <property type="molecule type" value="Genomic_DNA"/>
</dbReference>
<evidence type="ECO:0000313" key="2">
    <source>
        <dbReference type="EMBL" id="KAL0468756.1"/>
    </source>
</evidence>
<dbReference type="Proteomes" id="UP001451303">
    <property type="component" value="Unassembled WGS sequence"/>
</dbReference>
<proteinExistence type="predicted"/>
<gene>
    <name evidence="2" type="ORF">QR685DRAFT_313618</name>
</gene>
<sequence>MHKSDSRISAAVRGGTFSQRFQVPSGMGEPGETEGGKPGTYCYNLVEVETGSPRWWEWWGGSDGTPVDATGCEFPSCVVSALDSRPARSCALSAAQPAAASQFLSFLSRPSPTLEKVSGHSWAVATAKVPVVTVTHRRFCSATCCSELCSQNHPNLTPLGLDSSSQRSQPDLPHPQSSPRIAYDICQPPVPFVPPRVAHWISNWSIACHPIRAYTSLLSIANLVSVSSTYNPKSRAFRCYRLLPRNSAPAPSPFPMGVGLSKIWERSVRVKKRCKIGLGLVHPIC</sequence>